<dbReference type="GO" id="GO:0009401">
    <property type="term" value="P:phosphoenolpyruvate-dependent sugar phosphotransferase system"/>
    <property type="evidence" value="ECO:0007669"/>
    <property type="project" value="UniProtKB-KW"/>
</dbReference>
<evidence type="ECO:0000256" key="6">
    <source>
        <dbReference type="ARBA" id="ARBA00022683"/>
    </source>
</evidence>
<proteinExistence type="predicted"/>
<dbReference type="Pfam" id="PF03830">
    <property type="entry name" value="PTSIIB_sorb"/>
    <property type="match status" value="1"/>
</dbReference>
<evidence type="ECO:0000256" key="7">
    <source>
        <dbReference type="ARBA" id="ARBA00022777"/>
    </source>
</evidence>
<dbReference type="GO" id="GO:0016301">
    <property type="term" value="F:kinase activity"/>
    <property type="evidence" value="ECO:0007669"/>
    <property type="project" value="UniProtKB-KW"/>
</dbReference>
<feature type="domain" description="PTS EIIB type-4" evidence="8">
    <location>
        <begin position="1"/>
        <end position="163"/>
    </location>
</feature>
<dbReference type="AlphaFoldDB" id="A0A0C9QHT1"/>
<keyword evidence="5" id="KW-0808">Transferase</keyword>
<keyword evidence="4" id="KW-0762">Sugar transport</keyword>
<evidence type="ECO:0000256" key="3">
    <source>
        <dbReference type="ARBA" id="ARBA00022490"/>
    </source>
</evidence>
<keyword evidence="6" id="KW-0598">Phosphotransferase system</keyword>
<dbReference type="Proteomes" id="UP000032552">
    <property type="component" value="Unassembled WGS sequence"/>
</dbReference>
<comment type="subcellular location">
    <subcellularLocation>
        <location evidence="1">Cytoplasm</location>
    </subcellularLocation>
</comment>
<dbReference type="InterPro" id="IPR004720">
    <property type="entry name" value="PTS_IIB_sorbose-sp"/>
</dbReference>
<organism evidence="9 10">
    <name type="scientific">Lacticaseibacillus paracasei NRIC 0644</name>
    <dbReference type="NCBI Taxonomy" id="1435038"/>
    <lineage>
        <taxon>Bacteria</taxon>
        <taxon>Bacillati</taxon>
        <taxon>Bacillota</taxon>
        <taxon>Bacilli</taxon>
        <taxon>Lactobacillales</taxon>
        <taxon>Lactobacillaceae</taxon>
        <taxon>Lacticaseibacillus</taxon>
    </lineage>
</organism>
<dbReference type="Gene3D" id="3.40.35.10">
    <property type="entry name" value="Phosphotransferase system, sorbose subfamily IIB component"/>
    <property type="match status" value="1"/>
</dbReference>
<dbReference type="GO" id="GO:0008982">
    <property type="term" value="F:protein-N(PI)-phosphohistidine-sugar phosphotransferase activity"/>
    <property type="evidence" value="ECO:0007669"/>
    <property type="project" value="InterPro"/>
</dbReference>
<comment type="caution">
    <text evidence="9">The sequence shown here is derived from an EMBL/GenBank/DDBJ whole genome shotgun (WGS) entry which is preliminary data.</text>
</comment>
<evidence type="ECO:0000313" key="10">
    <source>
        <dbReference type="Proteomes" id="UP000032552"/>
    </source>
</evidence>
<protein>
    <submittedName>
        <fullName evidence="9">PTS system, mannose-specific IIAB components</fullName>
    </submittedName>
</protein>
<reference evidence="10" key="1">
    <citation type="submission" date="2014-05" db="EMBL/GenBank/DDBJ databases">
        <title>Whole genome sequencing of Lactobacillus casei NRIC0644.</title>
        <authorList>
            <person name="Atarashi H."/>
            <person name="Yoshida Y."/>
            <person name="Fujimura S."/>
            <person name="Tanaka N."/>
            <person name="Shiwa Y."/>
            <person name="Yoshikawa H."/>
            <person name="Okada S."/>
            <person name="Nakagawa J."/>
        </authorList>
    </citation>
    <scope>NUCLEOTIDE SEQUENCE [LARGE SCALE GENOMIC DNA]</scope>
    <source>
        <strain evidence="10">NRIC0644</strain>
    </source>
</reference>
<gene>
    <name evidence="9" type="ORF">LC0644_2602</name>
</gene>
<accession>A0A0C9QHT1</accession>
<evidence type="ECO:0000256" key="1">
    <source>
        <dbReference type="ARBA" id="ARBA00004496"/>
    </source>
</evidence>
<evidence type="ECO:0000256" key="4">
    <source>
        <dbReference type="ARBA" id="ARBA00022597"/>
    </source>
</evidence>
<evidence type="ECO:0000256" key="2">
    <source>
        <dbReference type="ARBA" id="ARBA00022448"/>
    </source>
</evidence>
<name>A0A0C9QHT1_LACPA</name>
<dbReference type="GO" id="GO:0005737">
    <property type="term" value="C:cytoplasm"/>
    <property type="evidence" value="ECO:0007669"/>
    <property type="project" value="UniProtKB-SubCell"/>
</dbReference>
<sequence length="163" mass="18165">MSIVLCRVDSRLIHGQVVTKWVKQAQANRIVVVSEELEKDEFMRSVYLMAAPPEVKVDTWGVASLKQQKENGGLDKGNILLILPDLKTLKQVIDAGIYEGEVQIGGLGGGPQRKVVFQNITLDAADVSILKELAAKDMKIYFQTIPEDNPQTLDKILTKYEKE</sequence>
<keyword evidence="3" id="KW-0963">Cytoplasm</keyword>
<dbReference type="RefSeq" id="WP_003572522.1">
    <property type="nucleotide sequence ID" value="NZ_BAYM01000390.1"/>
</dbReference>
<dbReference type="SUPFAM" id="SSF52728">
    <property type="entry name" value="PTS IIb component"/>
    <property type="match status" value="1"/>
</dbReference>
<keyword evidence="7" id="KW-0418">Kinase</keyword>
<dbReference type="PROSITE" id="PS51101">
    <property type="entry name" value="PTS_EIIB_TYPE_4"/>
    <property type="match status" value="1"/>
</dbReference>
<evidence type="ECO:0000256" key="5">
    <source>
        <dbReference type="ARBA" id="ARBA00022679"/>
    </source>
</evidence>
<evidence type="ECO:0000313" key="9">
    <source>
        <dbReference type="EMBL" id="GAN38013.1"/>
    </source>
</evidence>
<keyword evidence="2" id="KW-0813">Transport</keyword>
<dbReference type="InterPro" id="IPR036667">
    <property type="entry name" value="PTS_IIB_sorbose-sp_sf"/>
</dbReference>
<dbReference type="EMBL" id="BAYM01000390">
    <property type="protein sequence ID" value="GAN38013.1"/>
    <property type="molecule type" value="Genomic_DNA"/>
</dbReference>
<evidence type="ECO:0000259" key="8">
    <source>
        <dbReference type="PROSITE" id="PS51101"/>
    </source>
</evidence>